<dbReference type="Gene3D" id="2.30.30.140">
    <property type="match status" value="7"/>
</dbReference>
<dbReference type="PANTHER" id="PTHR22948">
    <property type="entry name" value="TUDOR DOMAIN CONTAINING PROTEIN"/>
    <property type="match status" value="1"/>
</dbReference>
<dbReference type="PROSITE" id="PS50304">
    <property type="entry name" value="TUDOR"/>
    <property type="match status" value="7"/>
</dbReference>
<dbReference type="SMART" id="SM00333">
    <property type="entry name" value="TUDOR"/>
    <property type="match status" value="7"/>
</dbReference>
<feature type="domain" description="Tudor" evidence="2">
    <location>
        <begin position="1481"/>
        <end position="1540"/>
    </location>
</feature>
<dbReference type="Gene3D" id="2.40.50.90">
    <property type="match status" value="6"/>
</dbReference>
<feature type="domain" description="Tudor" evidence="2">
    <location>
        <begin position="1284"/>
        <end position="1341"/>
    </location>
</feature>
<feature type="domain" description="Tudor" evidence="2">
    <location>
        <begin position="148"/>
        <end position="207"/>
    </location>
</feature>
<proteinExistence type="predicted"/>
<dbReference type="SUPFAM" id="SSF63748">
    <property type="entry name" value="Tudor/PWWP/MBT"/>
    <property type="match status" value="7"/>
</dbReference>
<dbReference type="Pfam" id="PF00567">
    <property type="entry name" value="TUDOR"/>
    <property type="match status" value="7"/>
</dbReference>
<dbReference type="InterPro" id="IPR035437">
    <property type="entry name" value="SNase_OB-fold_sf"/>
</dbReference>
<feature type="compositionally biased region" description="Polar residues" evidence="1">
    <location>
        <begin position="57"/>
        <end position="68"/>
    </location>
</feature>
<feature type="region of interest" description="Disordered" evidence="1">
    <location>
        <begin position="1358"/>
        <end position="1379"/>
    </location>
</feature>
<protein>
    <recommendedName>
        <fullName evidence="2">Tudor domain-containing protein</fullName>
    </recommendedName>
</protein>
<dbReference type="FunFam" id="2.30.30.140:FF:000018">
    <property type="entry name" value="Serine/threonine-protein kinase 31"/>
    <property type="match status" value="1"/>
</dbReference>
<feature type="region of interest" description="Disordered" evidence="1">
    <location>
        <begin position="475"/>
        <end position="520"/>
    </location>
</feature>
<dbReference type="GO" id="GO:0005737">
    <property type="term" value="C:cytoplasm"/>
    <property type="evidence" value="ECO:0007669"/>
    <property type="project" value="UniProtKB-ARBA"/>
</dbReference>
<evidence type="ECO:0000256" key="1">
    <source>
        <dbReference type="SAM" id="MobiDB-lite"/>
    </source>
</evidence>
<feature type="compositionally biased region" description="Low complexity" evidence="1">
    <location>
        <begin position="775"/>
        <end position="785"/>
    </location>
</feature>
<name>A0AAG5D883_ANOAO</name>
<feature type="region of interest" description="Disordered" evidence="1">
    <location>
        <begin position="558"/>
        <end position="644"/>
    </location>
</feature>
<feature type="domain" description="Tudor" evidence="2">
    <location>
        <begin position="793"/>
        <end position="853"/>
    </location>
</feature>
<evidence type="ECO:0000313" key="4">
    <source>
        <dbReference type="Proteomes" id="UP000075880"/>
    </source>
</evidence>
<dbReference type="Proteomes" id="UP000075880">
    <property type="component" value="Unassembled WGS sequence"/>
</dbReference>
<feature type="domain" description="Tudor" evidence="2">
    <location>
        <begin position="337"/>
        <end position="394"/>
    </location>
</feature>
<feature type="region of interest" description="Disordered" evidence="1">
    <location>
        <begin position="1819"/>
        <end position="1840"/>
    </location>
</feature>
<feature type="region of interest" description="Disordered" evidence="1">
    <location>
        <begin position="49"/>
        <end position="91"/>
    </location>
</feature>
<feature type="compositionally biased region" description="Polar residues" evidence="1">
    <location>
        <begin position="586"/>
        <end position="597"/>
    </location>
</feature>
<feature type="region of interest" description="Disordered" evidence="1">
    <location>
        <begin position="657"/>
        <end position="691"/>
    </location>
</feature>
<reference evidence="3" key="1">
    <citation type="submission" date="2024-04" db="UniProtKB">
        <authorList>
            <consortium name="EnsemblMetazoa"/>
        </authorList>
    </citation>
    <scope>IDENTIFICATION</scope>
    <source>
        <strain evidence="3">EBRO</strain>
    </source>
</reference>
<sequence>MMNINPYQAAKNLQPARSLRAPVVKSNRNTLSELGYPPHLVVSYPETRAADIPNGTRPAQHQPRSSSQSRKHDVLRAPSVTHGRASTPTNGLTYNASTLTVGTLYEVTVSYVQNGPKQFMVQLRSAEPTLKQMMAALARVPLRPINRKLQLGMACLSRFSKNLTIYRALITALRRDGTCTVSYVDFGHSETVHPTSLYEIPPEFLQYEIFSTRFALSNVRRLEEMNADVAGIFSRVVSGKVFTLKVMPPEGAAFVSYCELYESGENIFTRLLGRCRTQLYKYPAAGSLHGGGSYNVVIRFIESCAQFFVHTVDNVATFDKMMDDLSAHCRDSAVPSVVHVGDAYAVSLGSVDFYRAEVVEIGNQTVTVRLVDYGNCINVERNQLRRLSPEFVHQRPEAYECCLEGFEESTSDELSTPQLEMLSEGTDGERKTFKLIVCDVRDGKTIVNLFDDSETPVLNVSKKLLKLKNPVKYIKDQQNSQQKAQSKPPGGGAKTTEAVSQQPHSSVAGGWNPPNQQQVATNNHNNQKQLLGTSADSAKLLLSSSGVSSSGQADYIDLTNEEWSGGPPLPGHQSSGYEQQHPAVGLQSSPQRNNRSGSGYGRDSNHSSRDSSSSNNKQETKRNSFGTPAAGNAGARNDIPRFNKERNQTPYYYEHDDRCAEANSPETTTNERNNNRGEVRNSGNAPDQPNLYAPVATTEQLKSPTSGNAQPVVDDYVPYRSSFPEQMVPMNVRLEVVLSWWFSPEQFFVRLRSNEDKYHEMMKQLQKFYRNKSNQQQHQQLQQQQATGGKPPKPSAGSIVVVRHPKHNAFYRGRVVKYNEAVQKYKVELVDAGNKLVLAPNDLWMVERRFTQLAPMAISCALPEIRLLCEVKELQSRIDGYVSNDKPMEAVFLGCAEGKYHCSLEVQGHDLKTQLIGDSLIAQMFSDIDLTRLKGQTLKVQLVEVKGLSNFRVKLLGHGATFSCRLDGCDALANASDVLAELRNKWLDRYCLAQVVDVSADEKLMLSLLIPLLTGAPLPTITEMPVLVGKFNVYVSHVEHSNCLYVQNVRWNDEIGKLMDGLYEHYETQQKGVPLVNLTMNEMCVSKSPVDSSWYRAKIVSLQEIDKIEVLLVDFGHREQVKHSELKVLEPQFLEYSAFAHKIHLPMGAIAGVEEERIVDEITQLTEGHELTLSVLDFRNSIWIVDITSNDYSIVSVLKDKQLVADMDYEMIFNQRQASTPVPGATVRPSVEDHEAKHQKIRAKICHVDNPSQLFIQLESDLRDLHQLQENLQIIASSLPPLRDFSADRHCIAQYSADDLWYRALIIDSHDDLIIQFVDFGHTDIVTSNKKSTLKDINDDLMKWKIYAKQCAMLLQPTHPDPANGGEGDSGRGGRRKKPAAWKEVATTILRTLDEVEVQFLAEAQGVHYISLRSGEKDIAEMLVEKKLAVRLLYVPSDQMCFTSHIESINEFYLQLERDIFPLDTMANYLSDVSQFADVLEPQVGQYCIAKYVEDELWYRAKVQAVRRLGEYEVFFLDYGNSEIVHQLKQLDASIAELARLCTKCALRLPENVRSWSAEAEQKFLELAAMGETVFTVQLHSPGPSFATVELFLDGRNIAEQLVALCEKGTRASGTVLDDMNSSFYSDNRLDDSYQLEDGKVHVSHVNSPVEFFIQFKNSFDALRNMEELLAAKASQCEVIPEADIRNGLLCLAHVAMNGKYCRALVLSEVHSAAATYHTVLLIDYGNRAVANELRRMPAALEEMARLAKKCCLEHYLPSDEHTLGAKRWGKIRGRFTQLTDTGREVFSVEIVRYDCDPMIIRLFTPAGENVEDLIRDDATDGEETPNSSTTSCQLSGSQVEAQIRAKPKQAFFRANSDLELLEN</sequence>
<dbReference type="InterPro" id="IPR002999">
    <property type="entry name" value="Tudor"/>
</dbReference>
<feature type="compositionally biased region" description="Low complexity" evidence="1">
    <location>
        <begin position="663"/>
        <end position="672"/>
    </location>
</feature>
<dbReference type="PANTHER" id="PTHR22948:SF29">
    <property type="entry name" value="FI02030P-RELATED"/>
    <property type="match status" value="1"/>
</dbReference>
<dbReference type="InterPro" id="IPR050621">
    <property type="entry name" value="Tudor_domain_containing"/>
</dbReference>
<evidence type="ECO:0000259" key="2">
    <source>
        <dbReference type="PROSITE" id="PS50304"/>
    </source>
</evidence>
<feature type="domain" description="Tudor" evidence="2">
    <location>
        <begin position="1684"/>
        <end position="1746"/>
    </location>
</feature>
<feature type="compositionally biased region" description="Polar residues" evidence="1">
    <location>
        <begin position="476"/>
        <end position="485"/>
    </location>
</feature>
<feature type="domain" description="Tudor" evidence="2">
    <location>
        <begin position="1077"/>
        <end position="1136"/>
    </location>
</feature>
<feature type="region of interest" description="Disordered" evidence="1">
    <location>
        <begin position="771"/>
        <end position="796"/>
    </location>
</feature>
<dbReference type="EnsemblMetazoa" id="ENSAATROPT008357">
    <property type="protein sequence ID" value="ENSAATROPP007517"/>
    <property type="gene ID" value="ENSAATROPG006807"/>
</dbReference>
<evidence type="ECO:0000313" key="3">
    <source>
        <dbReference type="EnsemblMetazoa" id="ENSAATROPP007517"/>
    </source>
</evidence>
<keyword evidence="4" id="KW-1185">Reference proteome</keyword>
<feature type="compositionally biased region" description="Polar residues" evidence="1">
    <location>
        <begin position="1825"/>
        <end position="1840"/>
    </location>
</feature>
<organism evidence="3 4">
    <name type="scientific">Anopheles atroparvus</name>
    <name type="common">European mosquito</name>
    <dbReference type="NCBI Taxonomy" id="41427"/>
    <lineage>
        <taxon>Eukaryota</taxon>
        <taxon>Metazoa</taxon>
        <taxon>Ecdysozoa</taxon>
        <taxon>Arthropoda</taxon>
        <taxon>Hexapoda</taxon>
        <taxon>Insecta</taxon>
        <taxon>Pterygota</taxon>
        <taxon>Neoptera</taxon>
        <taxon>Endopterygota</taxon>
        <taxon>Diptera</taxon>
        <taxon>Nematocera</taxon>
        <taxon>Culicoidea</taxon>
        <taxon>Culicidae</taxon>
        <taxon>Anophelinae</taxon>
        <taxon>Anopheles</taxon>
    </lineage>
</organism>
<dbReference type="CDD" id="cd20379">
    <property type="entry name" value="Tudor_dTUD-like"/>
    <property type="match status" value="1"/>
</dbReference>
<accession>A0AAG5D883</accession>